<comment type="caution">
    <text evidence="3">The sequence shown here is derived from an EMBL/GenBank/DDBJ whole genome shotgun (WGS) entry which is preliminary data.</text>
</comment>
<evidence type="ECO:0000256" key="1">
    <source>
        <dbReference type="SAM" id="Phobius"/>
    </source>
</evidence>
<feature type="transmembrane region" description="Helical" evidence="1">
    <location>
        <begin position="7"/>
        <end position="32"/>
    </location>
</feature>
<keyword evidence="1" id="KW-0812">Transmembrane</keyword>
<dbReference type="EMBL" id="BKCJ010004385">
    <property type="protein sequence ID" value="GEU60725.1"/>
    <property type="molecule type" value="Genomic_DNA"/>
</dbReference>
<accession>A0A6L2LKM1</accession>
<protein>
    <submittedName>
        <fullName evidence="3">RNA-directed DNA polymerase, eukaryota</fullName>
    </submittedName>
</protein>
<organism evidence="3">
    <name type="scientific">Tanacetum cinerariifolium</name>
    <name type="common">Dalmatian daisy</name>
    <name type="synonym">Chrysanthemum cinerariifolium</name>
    <dbReference type="NCBI Taxonomy" id="118510"/>
    <lineage>
        <taxon>Eukaryota</taxon>
        <taxon>Viridiplantae</taxon>
        <taxon>Streptophyta</taxon>
        <taxon>Embryophyta</taxon>
        <taxon>Tracheophyta</taxon>
        <taxon>Spermatophyta</taxon>
        <taxon>Magnoliopsida</taxon>
        <taxon>eudicotyledons</taxon>
        <taxon>Gunneridae</taxon>
        <taxon>Pentapetalae</taxon>
        <taxon>asterids</taxon>
        <taxon>campanulids</taxon>
        <taxon>Asterales</taxon>
        <taxon>Asteraceae</taxon>
        <taxon>Asteroideae</taxon>
        <taxon>Anthemideae</taxon>
        <taxon>Anthemidinae</taxon>
        <taxon>Tanacetum</taxon>
    </lineage>
</organism>
<dbReference type="Pfam" id="PF13966">
    <property type="entry name" value="zf-RVT"/>
    <property type="match status" value="1"/>
</dbReference>
<keyword evidence="3" id="KW-0548">Nucleotidyltransferase</keyword>
<proteinExistence type="predicted"/>
<keyword evidence="3" id="KW-0695">RNA-directed DNA polymerase</keyword>
<dbReference type="GO" id="GO:0003964">
    <property type="term" value="F:RNA-directed DNA polymerase activity"/>
    <property type="evidence" value="ECO:0007669"/>
    <property type="project" value="UniProtKB-KW"/>
</dbReference>
<name>A0A6L2LKM1_TANCI</name>
<keyword evidence="3" id="KW-0808">Transferase</keyword>
<dbReference type="AlphaFoldDB" id="A0A6L2LKM1"/>
<evidence type="ECO:0000259" key="2">
    <source>
        <dbReference type="Pfam" id="PF13966"/>
    </source>
</evidence>
<reference evidence="3" key="1">
    <citation type="journal article" date="2019" name="Sci. Rep.">
        <title>Draft genome of Tanacetum cinerariifolium, the natural source of mosquito coil.</title>
        <authorList>
            <person name="Yamashiro T."/>
            <person name="Shiraishi A."/>
            <person name="Satake H."/>
            <person name="Nakayama K."/>
        </authorList>
    </citation>
    <scope>NUCLEOTIDE SEQUENCE</scope>
</reference>
<feature type="domain" description="Reverse transcriptase zinc-binding" evidence="2">
    <location>
        <begin position="77"/>
        <end position="133"/>
    </location>
</feature>
<sequence length="236" mass="27156">MAGILNGFATFQVVLMLINWLLSKTLFLNFLLMIQKMLGSGVLVPLSSQLKVLVIKLIGVFFPVTVLELDGIDSSQKRFNIFIWRSLRDRLPFRWNLSRKGIDVISINCLICDHGIDSAYHTLWVCLLASTVWTRVFNWLDLSPPSISNMLGLYAWIDSLHMSSSKKDILVVVCGVTLWSLWSFRNEVIFGTVHPKRSMLFDKIVDYSFRWYSTISKLSSISWNNWIQNPLVVYSL</sequence>
<gene>
    <name evidence="3" type="ORF">Tci_032703</name>
</gene>
<keyword evidence="1" id="KW-1133">Transmembrane helix</keyword>
<dbReference type="InterPro" id="IPR026960">
    <property type="entry name" value="RVT-Znf"/>
</dbReference>
<keyword evidence="1" id="KW-0472">Membrane</keyword>
<evidence type="ECO:0000313" key="3">
    <source>
        <dbReference type="EMBL" id="GEU60725.1"/>
    </source>
</evidence>